<dbReference type="PANTHER" id="PTHR11315:SF0">
    <property type="entry name" value="FOLATE GAMMA-GLUTAMYL HYDROLASE"/>
    <property type="match status" value="1"/>
</dbReference>
<dbReference type="EMBL" id="HBII01012861">
    <property type="protein sequence ID" value="CAE0346551.1"/>
    <property type="molecule type" value="Transcribed_RNA"/>
</dbReference>
<dbReference type="PANTHER" id="PTHR11315">
    <property type="entry name" value="PROTEASE FAMILY C26 GAMMA-GLUTAMYL HYDROLASE"/>
    <property type="match status" value="1"/>
</dbReference>
<dbReference type="AlphaFoldDB" id="A0A7S3J8R6"/>
<name>A0A7S3J8R6_9SPIT</name>
<comment type="caution">
    <text evidence="1">Lacks conserved residue(s) required for the propagation of feature annotation.</text>
</comment>
<dbReference type="InterPro" id="IPR015527">
    <property type="entry name" value="Pept_C26_g-glut_hydrolase"/>
</dbReference>
<keyword evidence="2" id="KW-0732">Signal</keyword>
<gene>
    <name evidence="3" type="ORF">EHAR0213_LOCUS5461</name>
</gene>
<organism evidence="3">
    <name type="scientific">Euplotes harpa</name>
    <dbReference type="NCBI Taxonomy" id="151035"/>
    <lineage>
        <taxon>Eukaryota</taxon>
        <taxon>Sar</taxon>
        <taxon>Alveolata</taxon>
        <taxon>Ciliophora</taxon>
        <taxon>Intramacronucleata</taxon>
        <taxon>Spirotrichea</taxon>
        <taxon>Hypotrichia</taxon>
        <taxon>Euplotida</taxon>
        <taxon>Euplotidae</taxon>
        <taxon>Euplotes</taxon>
    </lineage>
</organism>
<reference evidence="3" key="1">
    <citation type="submission" date="2021-01" db="EMBL/GenBank/DDBJ databases">
        <authorList>
            <person name="Corre E."/>
            <person name="Pelletier E."/>
            <person name="Niang G."/>
            <person name="Scheremetjew M."/>
            <person name="Finn R."/>
            <person name="Kale V."/>
            <person name="Holt S."/>
            <person name="Cochrane G."/>
            <person name="Meng A."/>
            <person name="Brown T."/>
            <person name="Cohen L."/>
        </authorList>
    </citation>
    <scope>NUCLEOTIDE SEQUENCE</scope>
    <source>
        <strain evidence="3">FSP1.4</strain>
    </source>
</reference>
<proteinExistence type="predicted"/>
<evidence type="ECO:0000256" key="2">
    <source>
        <dbReference type="SAM" id="SignalP"/>
    </source>
</evidence>
<sequence length="310" mass="35102">MKIGFALVLLIIGGVFSHDHPMVGVISYPFQANPNGITSYIQGESAKFVEASGSRNVAIPFDQVWQTSVTALENLNGIYIQNSFFGEYSNSEVYKQTLKNAYTYTTDENDKKVVFPLWASGISALQLCEVLSTTQNLSAFTTSIDAMDYVTKLNLKEQRYPKEKIALTGLIKDNFIKYAIDENIAYFNQNIGLTEQSLKADNYLNKNFEIVATAKDRNGVEFVAILKSREYPIFLSFVLFESVYNFFPSTNVPHSSHATRLTVQFSKVFVGYARENSKAFATRELEYENNLFNLPMKTVATKEYMTFYLP</sequence>
<dbReference type="Gene3D" id="3.40.50.880">
    <property type="match status" value="1"/>
</dbReference>
<feature type="chain" id="PRO_5030537884" evidence="2">
    <location>
        <begin position="18"/>
        <end position="310"/>
    </location>
</feature>
<dbReference type="PROSITE" id="PS51275">
    <property type="entry name" value="PEPTIDASE_C26_GGH"/>
    <property type="match status" value="1"/>
</dbReference>
<feature type="signal peptide" evidence="2">
    <location>
        <begin position="1"/>
        <end position="17"/>
    </location>
</feature>
<dbReference type="GO" id="GO:0034722">
    <property type="term" value="F:gamma-glutamyl-peptidase activity"/>
    <property type="evidence" value="ECO:0007669"/>
    <property type="project" value="TreeGrafter"/>
</dbReference>
<evidence type="ECO:0000256" key="1">
    <source>
        <dbReference type="PROSITE-ProRule" id="PRU00607"/>
    </source>
</evidence>
<accession>A0A7S3J8R6</accession>
<dbReference type="InterPro" id="IPR029062">
    <property type="entry name" value="Class_I_gatase-like"/>
</dbReference>
<protein>
    <submittedName>
        <fullName evidence="3">Uncharacterized protein</fullName>
    </submittedName>
</protein>
<evidence type="ECO:0000313" key="3">
    <source>
        <dbReference type="EMBL" id="CAE0346551.1"/>
    </source>
</evidence>
<dbReference type="GO" id="GO:0046900">
    <property type="term" value="P:tetrahydrofolylpolyglutamate metabolic process"/>
    <property type="evidence" value="ECO:0007669"/>
    <property type="project" value="TreeGrafter"/>
</dbReference>
<dbReference type="GO" id="GO:0005773">
    <property type="term" value="C:vacuole"/>
    <property type="evidence" value="ECO:0007669"/>
    <property type="project" value="TreeGrafter"/>
</dbReference>